<dbReference type="AlphaFoldDB" id="A0A8H7T9X1"/>
<dbReference type="OrthoDB" id="3472739at2759"/>
<evidence type="ECO:0000313" key="1">
    <source>
        <dbReference type="EMBL" id="KAG4414966.1"/>
    </source>
</evidence>
<dbReference type="Proteomes" id="UP000664132">
    <property type="component" value="Unassembled WGS sequence"/>
</dbReference>
<name>A0A8H7T9X1_9HELO</name>
<dbReference type="EMBL" id="JAFJYH010000241">
    <property type="protein sequence ID" value="KAG4414966.1"/>
    <property type="molecule type" value="Genomic_DNA"/>
</dbReference>
<sequence length="276" mass="31281">MLLAIRTRLKGACQRLKHKSSKSLLAKASAPSEFKIKPKLEPRDEPKVEIKLMPKFEPEVKIEIVAPDPVKITVPVTIPVEVKLPKRSLKITDLPNDVLLIIFDLLVQHSACKTSATCFGLSNPIFYALLKLYVPVPIRLKGNYEIIRGIPGSHSILSLSTALTDFMGPDYRIGTFTRKFLARSIYGDEMGPLEFELDRRYHAYEDTVAVVNRGTLRGRKHFSVRRHVLPNPYGMGDEWYTEAMKVKVAADQRGTRLISYMDNIGGERDVLWTFVE</sequence>
<comment type="caution">
    <text evidence="1">The sequence shown here is derived from an EMBL/GenBank/DDBJ whole genome shotgun (WGS) entry which is preliminary data.</text>
</comment>
<protein>
    <submittedName>
        <fullName evidence="1">Uncharacterized protein</fullName>
    </submittedName>
</protein>
<organism evidence="1 2">
    <name type="scientific">Cadophora malorum</name>
    <dbReference type="NCBI Taxonomy" id="108018"/>
    <lineage>
        <taxon>Eukaryota</taxon>
        <taxon>Fungi</taxon>
        <taxon>Dikarya</taxon>
        <taxon>Ascomycota</taxon>
        <taxon>Pezizomycotina</taxon>
        <taxon>Leotiomycetes</taxon>
        <taxon>Helotiales</taxon>
        <taxon>Ploettnerulaceae</taxon>
        <taxon>Cadophora</taxon>
    </lineage>
</organism>
<proteinExistence type="predicted"/>
<accession>A0A8H7T9X1</accession>
<evidence type="ECO:0000313" key="2">
    <source>
        <dbReference type="Proteomes" id="UP000664132"/>
    </source>
</evidence>
<reference evidence="1" key="1">
    <citation type="submission" date="2021-02" db="EMBL/GenBank/DDBJ databases">
        <title>Genome sequence Cadophora malorum strain M34.</title>
        <authorList>
            <person name="Stefanovic E."/>
            <person name="Vu D."/>
            <person name="Scully C."/>
            <person name="Dijksterhuis J."/>
            <person name="Roader J."/>
            <person name="Houbraken J."/>
        </authorList>
    </citation>
    <scope>NUCLEOTIDE SEQUENCE</scope>
    <source>
        <strain evidence="1">M34</strain>
    </source>
</reference>
<keyword evidence="2" id="KW-1185">Reference proteome</keyword>
<gene>
    <name evidence="1" type="ORF">IFR04_011894</name>
</gene>